<feature type="region of interest" description="Disordered" evidence="1">
    <location>
        <begin position="739"/>
        <end position="926"/>
    </location>
</feature>
<dbReference type="AlphaFoldDB" id="A0AB74JV24"/>
<feature type="compositionally biased region" description="Basic and acidic residues" evidence="1">
    <location>
        <begin position="894"/>
        <end position="903"/>
    </location>
</feature>
<feature type="region of interest" description="Disordered" evidence="1">
    <location>
        <begin position="1"/>
        <end position="24"/>
    </location>
</feature>
<dbReference type="EMBL" id="QZAT01000047">
    <property type="protein sequence ID" value="THX28842.1"/>
    <property type="molecule type" value="Genomic_DNA"/>
</dbReference>
<feature type="compositionally biased region" description="Basic and acidic residues" evidence="1">
    <location>
        <begin position="845"/>
        <end position="866"/>
    </location>
</feature>
<feature type="region of interest" description="Disordered" evidence="1">
    <location>
        <begin position="286"/>
        <end position="319"/>
    </location>
</feature>
<feature type="region of interest" description="Disordered" evidence="1">
    <location>
        <begin position="965"/>
        <end position="994"/>
    </location>
</feature>
<feature type="region of interest" description="Disordered" evidence="1">
    <location>
        <begin position="1009"/>
        <end position="1030"/>
    </location>
</feature>
<feature type="compositionally biased region" description="Basic and acidic residues" evidence="1">
    <location>
        <begin position="1009"/>
        <end position="1026"/>
    </location>
</feature>
<feature type="compositionally biased region" description="Basic and acidic residues" evidence="1">
    <location>
        <begin position="751"/>
        <end position="768"/>
    </location>
</feature>
<feature type="compositionally biased region" description="Acidic residues" evidence="1">
    <location>
        <begin position="823"/>
        <end position="833"/>
    </location>
</feature>
<dbReference type="InterPro" id="IPR013087">
    <property type="entry name" value="Znf_C2H2_type"/>
</dbReference>
<evidence type="ECO:0000313" key="4">
    <source>
        <dbReference type="Proteomes" id="UP000310374"/>
    </source>
</evidence>
<feature type="compositionally biased region" description="Acidic residues" evidence="1">
    <location>
        <begin position="908"/>
        <end position="924"/>
    </location>
</feature>
<sequence>MSFSSEIRGQPLPHNTTESHDIETGFTSKDDVSLNTVPVTKSIYSFHEKCIRNYENLLLALESENLYAKRLPAGTIVEAKDEYSRLRIWGEQTYAVLPQRARRSLDAQLRDDEETKKIITGTLKRLSDHITRDQAADDAYVSSSSSDGSQPEQDNIYGAKAEKGLAAVYGGITSLYRIAALLRRPRITNKYLKSRNRRAPINLLVSSLDYTRITDKVRFWRGYMTDRVAGDDELGVTENDLQLRRELGDHQLSDIEFLCQRLTRANTLRREQFDYWTEHPDVPESYRFDDTLRSQGTATTPSRDESSKEVLDRSKAAAPRSVFSTSARTTFSSVGHTTLQDDRTKVSRPRTRYAASNVAGSNATRVPGIPRCPPEETDFECPFCHTELDWAKMQDRMVWKRKWICPEDCRETFRSKSAIIEHISNKHFNGLEAHQISTFADMCEREIDATESEQCLICLETMSLFRLQQHLATHMEEIALFVLPSQPQDDEAERNHDELNEESLLGSGDVPEQAETSYEEDQVLVSGNSHSRPEEDLGSLGEGSRVGQSSVAVILDNGKSSNIYDEVVQDALLARAIREKELADAATAASENTEREAMTAAAIAKVENEKAIAEAKAAHEELLVKAKTAADAAEAAKKAAEAERDANKPGPDADQAPIKFTDAVGRKSTLPWHLVKTWEGTEGLIKQAFVHIENIGPHVADGHYHLLGPNNEIILPQVWEVVVQPGWDIKMELWPLPESDKPTNLLDPPDLDIRVDGGDSGGDGRKIDSSGSSKKQGELAFTKTSSKKQGVPAFTKWMLGGTRPRPKRAQNEREHESKSYEGFTDDEYSEVEEVEHHVQKSIPRVNDEAKTEGTDQRDDGDGREIDSPGGSKKRGVPAFTKWMLGGTRPRPKRAQNEKDHETTSSEGSTDDEYSEVEPEGEADLPDIIALPHTVGAREPDRRWHKGSSAKSIGKQTDFFVHEYSPPRDVKLSSTPRKVVETGPKNYTFANHGPEYYESQNTIQEDETLAEEHQEHTLEQTEPHETINEEDERAEARIKMLAIMRARAYALAAETTPGTLPSEEE</sequence>
<proteinExistence type="predicted"/>
<feature type="region of interest" description="Disordered" evidence="1">
    <location>
        <begin position="488"/>
        <end position="544"/>
    </location>
</feature>
<feature type="compositionally biased region" description="Basic and acidic residues" evidence="1">
    <location>
        <begin position="635"/>
        <end position="647"/>
    </location>
</feature>
<dbReference type="InterPro" id="IPR054464">
    <property type="entry name" value="ULD_fung"/>
</dbReference>
<feature type="compositionally biased region" description="Basic and acidic residues" evidence="1">
    <location>
        <begin position="809"/>
        <end position="819"/>
    </location>
</feature>
<reference evidence="3 4" key="1">
    <citation type="submission" date="2018-10" db="EMBL/GenBank/DDBJ databases">
        <title>Fifty Aureobasidium pullulans genomes reveal a recombining polyextremotolerant generalist.</title>
        <authorList>
            <person name="Gostincar C."/>
            <person name="Turk M."/>
            <person name="Zajc J."/>
            <person name="Gunde-Cimerman N."/>
        </authorList>
    </citation>
    <scope>NUCLEOTIDE SEQUENCE [LARGE SCALE GENOMIC DNA]</scope>
    <source>
        <strain evidence="3 4">EXF-10081</strain>
    </source>
</reference>
<dbReference type="PROSITE" id="PS00028">
    <property type="entry name" value="ZINC_FINGER_C2H2_1"/>
    <property type="match status" value="1"/>
</dbReference>
<accession>A0AB74JV24</accession>
<dbReference type="SMART" id="SM00355">
    <property type="entry name" value="ZnF_C2H2"/>
    <property type="match status" value="2"/>
</dbReference>
<feature type="domain" description="C2H2-type" evidence="2">
    <location>
        <begin position="405"/>
        <end position="427"/>
    </location>
</feature>
<evidence type="ECO:0000313" key="3">
    <source>
        <dbReference type="EMBL" id="THX28842.1"/>
    </source>
</evidence>
<dbReference type="Proteomes" id="UP000310374">
    <property type="component" value="Unassembled WGS sequence"/>
</dbReference>
<evidence type="ECO:0000256" key="1">
    <source>
        <dbReference type="SAM" id="MobiDB-lite"/>
    </source>
</evidence>
<organism evidence="3 4">
    <name type="scientific">Aureobasidium pullulans</name>
    <name type="common">Black yeast</name>
    <name type="synonym">Pullularia pullulans</name>
    <dbReference type="NCBI Taxonomy" id="5580"/>
    <lineage>
        <taxon>Eukaryota</taxon>
        <taxon>Fungi</taxon>
        <taxon>Dikarya</taxon>
        <taxon>Ascomycota</taxon>
        <taxon>Pezizomycotina</taxon>
        <taxon>Dothideomycetes</taxon>
        <taxon>Dothideomycetidae</taxon>
        <taxon>Dothideales</taxon>
        <taxon>Saccotheciaceae</taxon>
        <taxon>Aureobasidium</taxon>
    </lineage>
</organism>
<name>A0AB74JV24_AURPU</name>
<feature type="region of interest" description="Disordered" evidence="1">
    <location>
        <begin position="635"/>
        <end position="658"/>
    </location>
</feature>
<dbReference type="Pfam" id="PF22893">
    <property type="entry name" value="ULD_2"/>
    <property type="match status" value="1"/>
</dbReference>
<protein>
    <recommendedName>
        <fullName evidence="2">C2H2-type domain-containing protein</fullName>
    </recommendedName>
</protein>
<evidence type="ECO:0000259" key="2">
    <source>
        <dbReference type="PROSITE" id="PS00028"/>
    </source>
</evidence>
<feature type="compositionally biased region" description="Basic and acidic residues" evidence="1">
    <location>
        <begin position="302"/>
        <end position="315"/>
    </location>
</feature>
<comment type="caution">
    <text evidence="3">The sequence shown here is derived from an EMBL/GenBank/DDBJ whole genome shotgun (WGS) entry which is preliminary data.</text>
</comment>
<gene>
    <name evidence="3" type="ORF">D6D12_04565</name>
</gene>